<evidence type="ECO:0000256" key="4">
    <source>
        <dbReference type="ARBA" id="ARBA00022806"/>
    </source>
</evidence>
<dbReference type="SUPFAM" id="SSF52540">
    <property type="entry name" value="P-loop containing nucleoside triphosphate hydrolases"/>
    <property type="match status" value="1"/>
</dbReference>
<dbReference type="GO" id="GO:0000725">
    <property type="term" value="P:recombinational repair"/>
    <property type="evidence" value="ECO:0007669"/>
    <property type="project" value="TreeGrafter"/>
</dbReference>
<keyword evidence="11" id="KW-0175">Coiled coil</keyword>
<dbReference type="GO" id="GO:0003677">
    <property type="term" value="F:DNA binding"/>
    <property type="evidence" value="ECO:0007669"/>
    <property type="project" value="UniProtKB-KW"/>
</dbReference>
<dbReference type="InterPro" id="IPR014016">
    <property type="entry name" value="UvrD-like_ATP-bd"/>
</dbReference>
<dbReference type="Gene3D" id="1.10.486.10">
    <property type="entry name" value="PCRA, domain 4"/>
    <property type="match status" value="1"/>
</dbReference>
<sequence length="729" mass="81835">MVWDNPGMNSTLLSGLNPEQRAAVELPAQSALILAGAGSGKTRVLTTRIAWLISTGQVSPSGILAVTFTNKAAKEMVTRLSAMLPINTRGMWIGTFHGLCNRMLRAHHREANLPQTFQILDSGDQLSAIKRLMKAMNVDDEKYPPREMQNFISGRKEEGLRAHEVEAYDPYTRRKIEVYAEYDKQCQREGVVDFAELLLRCYELLSRNTALREHYQERFRHILVDEFQDTNPLQYRWLKLLAGNNNALFAVGDDDQSIYAFRGANVGNMQELLRDFHVENVIKLEQNYRSHGNILEAANALIQHNRNRLGKNLWTAESGGEQLRVYEAGTDVDEAAFIVDEVRQLNREGVRLSEIALLYRSNAQSRVLEHALVSAGLSYRVYGGLRFFERQEIKHALAYLRLMENTDDDNALLRIVNFPTRGIGARSIEQLQEAARVNNTTLWDAAARAGGKVTAFVGLVESLRSATQNLPLPEIIDHVLQHSGLAAHYQNETGAKKREAEERLENLNELVNAATLFVHENEDDSLTAFLTHASLEAGEHQAGDSEDALHLMTVHAAKGLEFHTVFITGLEEGLFPHQNSIDSGDLDEERRLMYVAITRARRRLYLTFAQSRMLHGQTHYSTASSFLRELPEALLHWLTPRVSARKAFAAGSYETSSYIKAFAASPVMEKAPPAPSSVWRIGQRVFHQKFGEGVVTDSEGGGNEGRVQVNFKRAGSKWLALEYAKLTAI</sequence>
<dbReference type="PROSITE" id="PS51217">
    <property type="entry name" value="UVRD_HELICASE_CTER"/>
    <property type="match status" value="1"/>
</dbReference>
<dbReference type="InterPro" id="IPR014017">
    <property type="entry name" value="DNA_helicase_UvrD-like_C"/>
</dbReference>
<dbReference type="Pfam" id="PF13361">
    <property type="entry name" value="UvrD_C"/>
    <property type="match status" value="1"/>
</dbReference>
<comment type="caution">
    <text evidence="14">The sequence shown here is derived from an EMBL/GenBank/DDBJ whole genome shotgun (WGS) entry which is preliminary data.</text>
</comment>
<feature type="domain" description="UvrD-like helicase ATP-binding" evidence="12">
    <location>
        <begin position="14"/>
        <end position="291"/>
    </location>
</feature>
<dbReference type="PROSITE" id="PS51198">
    <property type="entry name" value="UVRD_HELICASE_ATP_BIND"/>
    <property type="match status" value="1"/>
</dbReference>
<keyword evidence="4 14" id="KW-0347">Helicase</keyword>
<name>A0A1J5TS71_9ZZZZ</name>
<evidence type="ECO:0000259" key="13">
    <source>
        <dbReference type="PROSITE" id="PS51217"/>
    </source>
</evidence>
<dbReference type="GO" id="GO:0005524">
    <property type="term" value="F:ATP binding"/>
    <property type="evidence" value="ECO:0007669"/>
    <property type="project" value="UniProtKB-KW"/>
</dbReference>
<dbReference type="GO" id="GO:0005829">
    <property type="term" value="C:cytosol"/>
    <property type="evidence" value="ECO:0007669"/>
    <property type="project" value="TreeGrafter"/>
</dbReference>
<dbReference type="InterPro" id="IPR027417">
    <property type="entry name" value="P-loop_NTPase"/>
</dbReference>
<keyword evidence="5" id="KW-0067">ATP-binding</keyword>
<evidence type="ECO:0000256" key="6">
    <source>
        <dbReference type="ARBA" id="ARBA00023125"/>
    </source>
</evidence>
<accession>A0A1J5TS71</accession>
<dbReference type="GO" id="GO:0043138">
    <property type="term" value="F:3'-5' DNA helicase activity"/>
    <property type="evidence" value="ECO:0007669"/>
    <property type="project" value="UniProtKB-EC"/>
</dbReference>
<feature type="domain" description="UvrD-like helicase C-terminal" evidence="13">
    <location>
        <begin position="292"/>
        <end position="559"/>
    </location>
</feature>
<dbReference type="EMBL" id="MLJW01000001">
    <property type="protein sequence ID" value="OIR19197.1"/>
    <property type="molecule type" value="Genomic_DNA"/>
</dbReference>
<evidence type="ECO:0000256" key="10">
    <source>
        <dbReference type="ARBA" id="ARBA00048988"/>
    </source>
</evidence>
<evidence type="ECO:0000256" key="3">
    <source>
        <dbReference type="ARBA" id="ARBA00022801"/>
    </source>
</evidence>
<feature type="coiled-coil region" evidence="11">
    <location>
        <begin position="490"/>
        <end position="517"/>
    </location>
</feature>
<dbReference type="Gene3D" id="3.40.50.300">
    <property type="entry name" value="P-loop containing nucleotide triphosphate hydrolases"/>
    <property type="match status" value="2"/>
</dbReference>
<dbReference type="AlphaFoldDB" id="A0A1J5TS71"/>
<dbReference type="InterPro" id="IPR013986">
    <property type="entry name" value="DExx_box_DNA_helicase_dom_sf"/>
</dbReference>
<evidence type="ECO:0000313" key="14">
    <source>
        <dbReference type="EMBL" id="OIR19197.1"/>
    </source>
</evidence>
<dbReference type="InterPro" id="IPR000212">
    <property type="entry name" value="DNA_helicase_UvrD/REP"/>
</dbReference>
<dbReference type="EC" id="5.6.2.4" evidence="9"/>
<dbReference type="PANTHER" id="PTHR11070">
    <property type="entry name" value="UVRD / RECB / PCRA DNA HELICASE FAMILY MEMBER"/>
    <property type="match status" value="1"/>
</dbReference>
<keyword evidence="7" id="KW-0413">Isomerase</keyword>
<comment type="catalytic activity">
    <reaction evidence="10">
        <text>ATP + H2O = ADP + phosphate + H(+)</text>
        <dbReference type="Rhea" id="RHEA:13065"/>
        <dbReference type="ChEBI" id="CHEBI:15377"/>
        <dbReference type="ChEBI" id="CHEBI:15378"/>
        <dbReference type="ChEBI" id="CHEBI:30616"/>
        <dbReference type="ChEBI" id="CHEBI:43474"/>
        <dbReference type="ChEBI" id="CHEBI:456216"/>
        <dbReference type="EC" id="5.6.2.4"/>
    </reaction>
</comment>
<evidence type="ECO:0000256" key="9">
    <source>
        <dbReference type="ARBA" id="ARBA00034808"/>
    </source>
</evidence>
<organism evidence="14">
    <name type="scientific">mine drainage metagenome</name>
    <dbReference type="NCBI Taxonomy" id="410659"/>
    <lineage>
        <taxon>unclassified sequences</taxon>
        <taxon>metagenomes</taxon>
        <taxon>ecological metagenomes</taxon>
    </lineage>
</organism>
<comment type="similarity">
    <text evidence="1">Belongs to the helicase family. UvrD subfamily.</text>
</comment>
<evidence type="ECO:0000256" key="11">
    <source>
        <dbReference type="SAM" id="Coils"/>
    </source>
</evidence>
<dbReference type="CDD" id="cd18807">
    <property type="entry name" value="SF1_C_UvrD"/>
    <property type="match status" value="1"/>
</dbReference>
<proteinExistence type="inferred from homology"/>
<comment type="catalytic activity">
    <reaction evidence="8">
        <text>Couples ATP hydrolysis with the unwinding of duplex DNA by translocating in the 3'-5' direction.</text>
        <dbReference type="EC" id="5.6.2.4"/>
    </reaction>
</comment>
<dbReference type="CDD" id="cd17932">
    <property type="entry name" value="DEXQc_UvrD"/>
    <property type="match status" value="1"/>
</dbReference>
<evidence type="ECO:0000256" key="7">
    <source>
        <dbReference type="ARBA" id="ARBA00023235"/>
    </source>
</evidence>
<dbReference type="Gene3D" id="1.10.10.160">
    <property type="match status" value="1"/>
</dbReference>
<gene>
    <name evidence="14" type="primary">uvrD_1</name>
    <name evidence="14" type="ORF">GALL_00760</name>
</gene>
<dbReference type="Pfam" id="PF00580">
    <property type="entry name" value="UvrD-helicase"/>
    <property type="match status" value="1"/>
</dbReference>
<evidence type="ECO:0000256" key="5">
    <source>
        <dbReference type="ARBA" id="ARBA00022840"/>
    </source>
</evidence>
<evidence type="ECO:0000259" key="12">
    <source>
        <dbReference type="PROSITE" id="PS51198"/>
    </source>
</evidence>
<evidence type="ECO:0000256" key="8">
    <source>
        <dbReference type="ARBA" id="ARBA00034617"/>
    </source>
</evidence>
<evidence type="ECO:0000256" key="2">
    <source>
        <dbReference type="ARBA" id="ARBA00022741"/>
    </source>
</evidence>
<keyword evidence="6" id="KW-0238">DNA-binding</keyword>
<dbReference type="GO" id="GO:0016887">
    <property type="term" value="F:ATP hydrolysis activity"/>
    <property type="evidence" value="ECO:0007669"/>
    <property type="project" value="RHEA"/>
</dbReference>
<dbReference type="PANTHER" id="PTHR11070:SF2">
    <property type="entry name" value="ATP-DEPENDENT DNA HELICASE SRS2"/>
    <property type="match status" value="1"/>
</dbReference>
<keyword evidence="3 14" id="KW-0378">Hydrolase</keyword>
<dbReference type="GO" id="GO:0033202">
    <property type="term" value="C:DNA helicase complex"/>
    <property type="evidence" value="ECO:0007669"/>
    <property type="project" value="TreeGrafter"/>
</dbReference>
<reference evidence="14" key="1">
    <citation type="submission" date="2016-10" db="EMBL/GenBank/DDBJ databases">
        <title>Sequence of Gallionella enrichment culture.</title>
        <authorList>
            <person name="Poehlein A."/>
            <person name="Muehling M."/>
            <person name="Daniel R."/>
        </authorList>
    </citation>
    <scope>NUCLEOTIDE SEQUENCE</scope>
</reference>
<protein>
    <recommendedName>
        <fullName evidence="9">DNA 3'-5' helicase</fullName>
        <ecNumber evidence="9">5.6.2.4</ecNumber>
    </recommendedName>
</protein>
<dbReference type="Pfam" id="PF21196">
    <property type="entry name" value="PcrA_UvrD_tudor"/>
    <property type="match status" value="1"/>
</dbReference>
<keyword evidence="2" id="KW-0547">Nucleotide-binding</keyword>
<evidence type="ECO:0000256" key="1">
    <source>
        <dbReference type="ARBA" id="ARBA00009922"/>
    </source>
</evidence>